<dbReference type="Proteomes" id="UP001153332">
    <property type="component" value="Unassembled WGS sequence"/>
</dbReference>
<reference evidence="1" key="1">
    <citation type="submission" date="2022-12" db="EMBL/GenBank/DDBJ databases">
        <title>Genome Sequence of Lasiodiplodia mahajangana.</title>
        <authorList>
            <person name="Buettner E."/>
        </authorList>
    </citation>
    <scope>NUCLEOTIDE SEQUENCE</scope>
    <source>
        <strain evidence="1">VT137</strain>
    </source>
</reference>
<organism evidence="1 2">
    <name type="scientific">Lasiodiplodia mahajangana</name>
    <dbReference type="NCBI Taxonomy" id="1108764"/>
    <lineage>
        <taxon>Eukaryota</taxon>
        <taxon>Fungi</taxon>
        <taxon>Dikarya</taxon>
        <taxon>Ascomycota</taxon>
        <taxon>Pezizomycotina</taxon>
        <taxon>Dothideomycetes</taxon>
        <taxon>Dothideomycetes incertae sedis</taxon>
        <taxon>Botryosphaeriales</taxon>
        <taxon>Botryosphaeriaceae</taxon>
        <taxon>Lasiodiplodia</taxon>
    </lineage>
</organism>
<comment type="caution">
    <text evidence="1">The sequence shown here is derived from an EMBL/GenBank/DDBJ whole genome shotgun (WGS) entry which is preliminary data.</text>
</comment>
<gene>
    <name evidence="1" type="ORF">O1611_g5795</name>
</gene>
<evidence type="ECO:0000313" key="1">
    <source>
        <dbReference type="EMBL" id="KAJ8127839.1"/>
    </source>
</evidence>
<keyword evidence="2" id="KW-1185">Reference proteome</keyword>
<proteinExistence type="predicted"/>
<protein>
    <submittedName>
        <fullName evidence="1">Uncharacterized protein</fullName>
    </submittedName>
</protein>
<name>A0ACC2JKH0_9PEZI</name>
<evidence type="ECO:0000313" key="2">
    <source>
        <dbReference type="Proteomes" id="UP001153332"/>
    </source>
</evidence>
<sequence>MSFNRIAIYGHRGWVGSPVLHALAATGAPIRVLHRAGSDISALPKGVSTAEVDLDDSTTLIPALRDIDIVLSFAAREVVPKQHSFIKAIPQTNVKLFVPSDLAFRVDEQGLRIPANKTKHEVEQAAKAAGVPTAVVLVGAFTESALAFPILGVDVDGNRIIVTGDSANQELSFCTRNYVAAGYASIFAKTSPSQLQGRAIGLSELKATGNQIATVLKEKHGAEPQKFVHSLEKVDAEIDQCIRQGLPTGLSWYCRKAWGIGDIVKGIGKDIWEVEGYKKATLRGLLLEGQLESYKEIPPQVKQMFDSAFH</sequence>
<dbReference type="EMBL" id="JAPUUL010001282">
    <property type="protein sequence ID" value="KAJ8127839.1"/>
    <property type="molecule type" value="Genomic_DNA"/>
</dbReference>
<accession>A0ACC2JKH0</accession>